<keyword evidence="2" id="KW-0614">Plasmid</keyword>
<gene>
    <name evidence="2" type="ORF">JF74_19800</name>
</gene>
<evidence type="ECO:0000313" key="2">
    <source>
        <dbReference type="EMBL" id="KJY54793.1"/>
    </source>
</evidence>
<dbReference type="RefSeq" id="WP_046325887.1">
    <property type="nucleotide sequence ID" value="NZ_JBHTMT010000007.1"/>
</dbReference>
<protein>
    <recommendedName>
        <fullName evidence="4">Ig-like domain-containing protein</fullName>
    </recommendedName>
</protein>
<geneLocation type="plasmid" evidence="2">
    <name>pHma8p1</name>
</geneLocation>
<name>A0A0F4L932_9LACO</name>
<reference evidence="2 3" key="1">
    <citation type="submission" date="2015-01" db="EMBL/GenBank/DDBJ databases">
        <title>Comparative genomics of the lactic acid bacteria isolated from the honey bee gut.</title>
        <authorList>
            <person name="Ellegaard K.M."/>
            <person name="Tamarit D."/>
            <person name="Javelind E."/>
            <person name="Olofsson T."/>
            <person name="Andersson S.G."/>
            <person name="Vasquez A."/>
        </authorList>
    </citation>
    <scope>NUCLEOTIDE SEQUENCE [LARGE SCALE GENOMIC DNA]</scope>
    <source>
        <strain evidence="2 3">Hma8</strain>
        <plasmid evidence="2">pHma8p1</plasmid>
    </source>
</reference>
<dbReference type="InterPro" id="IPR013783">
    <property type="entry name" value="Ig-like_fold"/>
</dbReference>
<dbReference type="Proteomes" id="UP000033531">
    <property type="component" value="Plasmid pHma8p1"/>
</dbReference>
<evidence type="ECO:0000256" key="1">
    <source>
        <dbReference type="SAM" id="Phobius"/>
    </source>
</evidence>
<accession>A0A0F4L932</accession>
<keyword evidence="1" id="KW-0472">Membrane</keyword>
<comment type="caution">
    <text evidence="2">The sequence shown here is derived from an EMBL/GenBank/DDBJ whole genome shotgun (WGS) entry which is preliminary data.</text>
</comment>
<evidence type="ECO:0000313" key="3">
    <source>
        <dbReference type="Proteomes" id="UP000033531"/>
    </source>
</evidence>
<sequence>MNKYSKPLLIIEDIENPQVIYDLYVQVVENDEDANYVVDEWFNVFAKDFRGRDISNRAVYDTSLVNYTKPGDYPVEVSVMDDNLNMSVVSFTIHVLTIKEIKRIEKGYSISRKKGEKNIMLSNKLFYFTLGIFIFGIIIFTYFDTF</sequence>
<keyword evidence="1" id="KW-1133">Transmembrane helix</keyword>
<dbReference type="OrthoDB" id="2319383at2"/>
<feature type="transmembrane region" description="Helical" evidence="1">
    <location>
        <begin position="125"/>
        <end position="143"/>
    </location>
</feature>
<proteinExistence type="predicted"/>
<dbReference type="PATRIC" id="fig|1218507.3.peg.130"/>
<keyword evidence="1" id="KW-0812">Transmembrane</keyword>
<evidence type="ECO:0008006" key="4">
    <source>
        <dbReference type="Google" id="ProtNLM"/>
    </source>
</evidence>
<organism evidence="2 3">
    <name type="scientific">Lactobacillus melliventris</name>
    <dbReference type="NCBI Taxonomy" id="1218507"/>
    <lineage>
        <taxon>Bacteria</taxon>
        <taxon>Bacillati</taxon>
        <taxon>Bacillota</taxon>
        <taxon>Bacilli</taxon>
        <taxon>Lactobacillales</taxon>
        <taxon>Lactobacillaceae</taxon>
        <taxon>Lactobacillus</taxon>
    </lineage>
</organism>
<dbReference type="AlphaFoldDB" id="A0A0F4L932"/>
<dbReference type="Gene3D" id="2.60.40.10">
    <property type="entry name" value="Immunoglobulins"/>
    <property type="match status" value="1"/>
</dbReference>
<dbReference type="EMBL" id="JXLI01000019">
    <property type="protein sequence ID" value="KJY54793.1"/>
    <property type="molecule type" value="Genomic_DNA"/>
</dbReference>
<dbReference type="HOGENOM" id="CLU_1775062_0_0_9"/>